<feature type="transmembrane region" description="Helical" evidence="6">
    <location>
        <begin position="346"/>
        <end position="370"/>
    </location>
</feature>
<evidence type="ECO:0000313" key="8">
    <source>
        <dbReference type="Proteomes" id="UP000198122"/>
    </source>
</evidence>
<keyword evidence="4 6" id="KW-0472">Membrane</keyword>
<accession>A0A212T6B9</accession>
<feature type="region of interest" description="Disordered" evidence="5">
    <location>
        <begin position="1"/>
        <end position="44"/>
    </location>
</feature>
<feature type="compositionally biased region" description="Basic and acidic residues" evidence="5">
    <location>
        <begin position="20"/>
        <end position="37"/>
    </location>
</feature>
<dbReference type="Proteomes" id="UP000198122">
    <property type="component" value="Unassembled WGS sequence"/>
</dbReference>
<proteinExistence type="predicted"/>
<evidence type="ECO:0000313" key="7">
    <source>
        <dbReference type="EMBL" id="SNC61324.1"/>
    </source>
</evidence>
<keyword evidence="8" id="KW-1185">Reference proteome</keyword>
<keyword evidence="3 6" id="KW-1133">Transmembrane helix</keyword>
<dbReference type="InterPro" id="IPR003339">
    <property type="entry name" value="ABC/ECF_trnsptr_transmembrane"/>
</dbReference>
<keyword evidence="2 6" id="KW-0812">Transmembrane</keyword>
<evidence type="ECO:0000256" key="3">
    <source>
        <dbReference type="ARBA" id="ARBA00022989"/>
    </source>
</evidence>
<evidence type="ECO:0000256" key="2">
    <source>
        <dbReference type="ARBA" id="ARBA00022692"/>
    </source>
</evidence>
<feature type="transmembrane region" description="Helical" evidence="6">
    <location>
        <begin position="390"/>
        <end position="409"/>
    </location>
</feature>
<feature type="transmembrane region" description="Helical" evidence="6">
    <location>
        <begin position="191"/>
        <end position="214"/>
    </location>
</feature>
<reference evidence="7 8" key="1">
    <citation type="submission" date="2017-06" db="EMBL/GenBank/DDBJ databases">
        <authorList>
            <person name="Kim H.J."/>
            <person name="Triplett B.A."/>
        </authorList>
    </citation>
    <scope>NUCLEOTIDE SEQUENCE [LARGE SCALE GENOMIC DNA]</scope>
    <source>
        <strain evidence="7 8">DSM 22179</strain>
    </source>
</reference>
<dbReference type="AlphaFoldDB" id="A0A212T6B9"/>
<evidence type="ECO:0000256" key="5">
    <source>
        <dbReference type="SAM" id="MobiDB-lite"/>
    </source>
</evidence>
<dbReference type="PANTHER" id="PTHR33514:SF15">
    <property type="entry name" value="COBALT TRANSPORT PROTEIN"/>
    <property type="match status" value="1"/>
</dbReference>
<evidence type="ECO:0000256" key="4">
    <source>
        <dbReference type="ARBA" id="ARBA00023136"/>
    </source>
</evidence>
<name>A0A212T6B9_9MICO</name>
<feature type="transmembrane region" description="Helical" evidence="6">
    <location>
        <begin position="303"/>
        <end position="325"/>
    </location>
</feature>
<dbReference type="Pfam" id="PF02361">
    <property type="entry name" value="CbiQ"/>
    <property type="match status" value="1"/>
</dbReference>
<organism evidence="7 8">
    <name type="scientific">Kytococcus aerolatus</name>
    <dbReference type="NCBI Taxonomy" id="592308"/>
    <lineage>
        <taxon>Bacteria</taxon>
        <taxon>Bacillati</taxon>
        <taxon>Actinomycetota</taxon>
        <taxon>Actinomycetes</taxon>
        <taxon>Micrococcales</taxon>
        <taxon>Kytococcaceae</taxon>
        <taxon>Kytococcus</taxon>
    </lineage>
</organism>
<feature type="transmembrane region" description="Helical" evidence="6">
    <location>
        <begin position="55"/>
        <end position="88"/>
    </location>
</feature>
<comment type="subcellular location">
    <subcellularLocation>
        <location evidence="1">Membrane</location>
        <topology evidence="1">Multi-pass membrane protein</topology>
    </subcellularLocation>
</comment>
<dbReference type="PANTHER" id="PTHR33514">
    <property type="entry name" value="PROTEIN ABCI12, CHLOROPLASTIC"/>
    <property type="match status" value="1"/>
</dbReference>
<protein>
    <submittedName>
        <fullName evidence="7">Energy-coupling factor transport system permease protein</fullName>
    </submittedName>
</protein>
<evidence type="ECO:0000256" key="6">
    <source>
        <dbReference type="SAM" id="Phobius"/>
    </source>
</evidence>
<gene>
    <name evidence="7" type="ORF">SAMN05445756_0458</name>
</gene>
<dbReference type="EMBL" id="FYEZ01000001">
    <property type="protein sequence ID" value="SNC61324.1"/>
    <property type="molecule type" value="Genomic_DNA"/>
</dbReference>
<feature type="transmembrane region" description="Helical" evidence="6">
    <location>
        <begin position="100"/>
        <end position="120"/>
    </location>
</feature>
<dbReference type="GO" id="GO:0005886">
    <property type="term" value="C:plasma membrane"/>
    <property type="evidence" value="ECO:0007669"/>
    <property type="project" value="UniProtKB-ARBA"/>
</dbReference>
<sequence length="436" mass="46696">MSASYQARPSLPGRTAAGGQRERERHDGDATGREHSPAGDSSARTVGRRLHPWAWWVWALGTAAAVSLTTNPLLVLLVAAAVVVVTLVKRSDDVWARSIAAYLYLAAAIIVIRVFFQIVVGADRPGGVLFTLPEIPLPEWAAGIRLGGPVRTEFLIITVYDALRLGTMLLCVGAANALANPRRALRSVPSALYEVSVAVVIALTVAPQLVVSAVQARRARRLRGGGAKGLRAVRAVLIPVLENAVEQSMALAAGMESRGFGRTRTGRGRWLVTVLVLAAASLIAYGVFMVLGSPGGLMTVPYLPLWTGQLALPLGIALAVVAFWWSGRRIRTTRYRPDPWRAPETLVCAAALAALAVMMWLSGSFEAVGLDTPLRQAWLIPPVEPLAFPQLHPLMMIVPTLVVLPVLLAPRPPASVRRQSREQDAAPHAPTTQESS</sequence>
<feature type="region of interest" description="Disordered" evidence="5">
    <location>
        <begin position="415"/>
        <end position="436"/>
    </location>
</feature>
<evidence type="ECO:0000256" key="1">
    <source>
        <dbReference type="ARBA" id="ARBA00004141"/>
    </source>
</evidence>
<feature type="transmembrane region" description="Helical" evidence="6">
    <location>
        <begin position="270"/>
        <end position="291"/>
    </location>
</feature>